<evidence type="ECO:0000256" key="1">
    <source>
        <dbReference type="SAM" id="Coils"/>
    </source>
</evidence>
<dbReference type="InterPro" id="IPR035965">
    <property type="entry name" value="PAS-like_dom_sf"/>
</dbReference>
<dbReference type="Pfam" id="PF00990">
    <property type="entry name" value="GGDEF"/>
    <property type="match status" value="1"/>
</dbReference>
<dbReference type="PROSITE" id="PS50887">
    <property type="entry name" value="GGDEF"/>
    <property type="match status" value="1"/>
</dbReference>
<dbReference type="SUPFAM" id="SSF55073">
    <property type="entry name" value="Nucleotide cyclase"/>
    <property type="match status" value="1"/>
</dbReference>
<evidence type="ECO:0000259" key="3">
    <source>
        <dbReference type="PROSITE" id="PS50112"/>
    </source>
</evidence>
<dbReference type="PANTHER" id="PTHR46663:SF3">
    <property type="entry name" value="SLL0267 PROTEIN"/>
    <property type="match status" value="1"/>
</dbReference>
<feature type="domain" description="PAS" evidence="3">
    <location>
        <begin position="213"/>
        <end position="283"/>
    </location>
</feature>
<dbReference type="Gene3D" id="3.30.450.20">
    <property type="entry name" value="PAS domain"/>
    <property type="match status" value="1"/>
</dbReference>
<dbReference type="InterPro" id="IPR000700">
    <property type="entry name" value="PAS-assoc_C"/>
</dbReference>
<evidence type="ECO:0000313" key="6">
    <source>
        <dbReference type="EMBL" id="MZP43967.1"/>
    </source>
</evidence>
<dbReference type="SUPFAM" id="SSF55785">
    <property type="entry name" value="PYP-like sensor domain (PAS domain)"/>
    <property type="match status" value="1"/>
</dbReference>
<keyword evidence="2" id="KW-1133">Transmembrane helix</keyword>
<evidence type="ECO:0000259" key="5">
    <source>
        <dbReference type="PROSITE" id="PS50887"/>
    </source>
</evidence>
<dbReference type="SMART" id="SM00267">
    <property type="entry name" value="GGDEF"/>
    <property type="match status" value="1"/>
</dbReference>
<feature type="transmembrane region" description="Helical" evidence="2">
    <location>
        <begin position="92"/>
        <end position="112"/>
    </location>
</feature>
<feature type="transmembrane region" description="Helical" evidence="2">
    <location>
        <begin position="32"/>
        <end position="49"/>
    </location>
</feature>
<dbReference type="InterPro" id="IPR043128">
    <property type="entry name" value="Rev_trsase/Diguanyl_cyclase"/>
</dbReference>
<reference evidence="6 7" key="1">
    <citation type="submission" date="2020-01" db="EMBL/GenBank/DDBJ databases">
        <title>Whole genome sequence of Heliobacterium gestii DSM 11169.</title>
        <authorList>
            <person name="Kyndt J.A."/>
            <person name="Meyer T.E."/>
        </authorList>
    </citation>
    <scope>NUCLEOTIDE SEQUENCE [LARGE SCALE GENOMIC DNA]</scope>
    <source>
        <strain evidence="6 7">DSM 11169</strain>
    </source>
</reference>
<dbReference type="PANTHER" id="PTHR46663">
    <property type="entry name" value="DIGUANYLATE CYCLASE DGCT-RELATED"/>
    <property type="match status" value="1"/>
</dbReference>
<dbReference type="PROSITE" id="PS50112">
    <property type="entry name" value="PAS"/>
    <property type="match status" value="1"/>
</dbReference>
<keyword evidence="2" id="KW-0812">Transmembrane</keyword>
<evidence type="ECO:0000313" key="7">
    <source>
        <dbReference type="Proteomes" id="UP000471031"/>
    </source>
</evidence>
<comment type="caution">
    <text evidence="6">The sequence shown here is derived from an EMBL/GenBank/DDBJ whole genome shotgun (WGS) entry which is preliminary data.</text>
</comment>
<dbReference type="Proteomes" id="UP000471031">
    <property type="component" value="Unassembled WGS sequence"/>
</dbReference>
<keyword evidence="2" id="KW-0472">Membrane</keyword>
<dbReference type="Pfam" id="PF08448">
    <property type="entry name" value="PAS_4"/>
    <property type="match status" value="1"/>
</dbReference>
<feature type="transmembrane region" description="Helical" evidence="2">
    <location>
        <begin position="172"/>
        <end position="196"/>
    </location>
</feature>
<dbReference type="CDD" id="cd01949">
    <property type="entry name" value="GGDEF"/>
    <property type="match status" value="1"/>
</dbReference>
<dbReference type="InterPro" id="IPR052163">
    <property type="entry name" value="DGC-Regulatory_Protein"/>
</dbReference>
<accession>A0A845LB14</accession>
<name>A0A845LB14_HELGE</name>
<feature type="domain" description="GGDEF" evidence="5">
    <location>
        <begin position="371"/>
        <end position="505"/>
    </location>
</feature>
<dbReference type="NCBIfam" id="TIGR00254">
    <property type="entry name" value="GGDEF"/>
    <property type="match status" value="1"/>
</dbReference>
<dbReference type="RefSeq" id="WP_161262531.1">
    <property type="nucleotide sequence ID" value="NZ_JAFBDC010000010.1"/>
</dbReference>
<evidence type="ECO:0000256" key="2">
    <source>
        <dbReference type="SAM" id="Phobius"/>
    </source>
</evidence>
<sequence>MDLLTVMIISTFSSLLLCGVFLYLYKKYGERFTAIWAASWAFYAARNALDMLRELGMTSTGLLFLDTVCPVLVACLLLWGTYDFIGKAIPQWWLFLPVAGVAAAAATVTLSASHSVSALFFLFMSSIYLWTGICFLRSEKIHGVGKALTGWSIILWGIHTADYPFLQDLPALATWGYLIGSLLKQVISISILLVYFENTRDHLAQAQKELRAQKEELQQILDHAPMAIYYMDREAKIVRVNKAVERMTGFSEAEVLGKQSLDFLILNGQTRYEEALSVIQTGQPILNKTYPIKKKHSTEIRWASIDKLPYRDEAGNIIGVLSFSVDITDRHKAEEEIRFLALHDPLTKLPNRYLIDDRLGQALATAKRNSAMLALLYIDLDDFKPVNDQYGHRTGDQVLQIVACRLQKTLRDSDTVGRLGGDEFVVILPNIITCKDAVHVSEKIIAQVAEPIVIDDDVTIQIGASVGVSLFPLNGTDADSLMISADNAMYAAKQVGGNQVACFAAGA</sequence>
<dbReference type="InterPro" id="IPR000014">
    <property type="entry name" value="PAS"/>
</dbReference>
<dbReference type="SMART" id="SM00091">
    <property type="entry name" value="PAS"/>
    <property type="match status" value="1"/>
</dbReference>
<feature type="transmembrane region" description="Helical" evidence="2">
    <location>
        <begin position="61"/>
        <end position="80"/>
    </location>
</feature>
<dbReference type="InterPro" id="IPR000160">
    <property type="entry name" value="GGDEF_dom"/>
</dbReference>
<keyword evidence="7" id="KW-1185">Reference proteome</keyword>
<feature type="transmembrane region" description="Helical" evidence="2">
    <location>
        <begin position="6"/>
        <end position="25"/>
    </location>
</feature>
<dbReference type="InterPro" id="IPR029787">
    <property type="entry name" value="Nucleotide_cyclase"/>
</dbReference>
<protein>
    <submittedName>
        <fullName evidence="6">Diguanylate cyclase</fullName>
    </submittedName>
</protein>
<feature type="domain" description="PAC" evidence="4">
    <location>
        <begin position="286"/>
        <end position="339"/>
    </location>
</feature>
<keyword evidence="1" id="KW-0175">Coiled coil</keyword>
<dbReference type="EMBL" id="WXEX01000011">
    <property type="protein sequence ID" value="MZP43967.1"/>
    <property type="molecule type" value="Genomic_DNA"/>
</dbReference>
<dbReference type="FunFam" id="3.30.70.270:FF:000001">
    <property type="entry name" value="Diguanylate cyclase domain protein"/>
    <property type="match status" value="1"/>
</dbReference>
<feature type="coiled-coil region" evidence="1">
    <location>
        <begin position="196"/>
        <end position="223"/>
    </location>
</feature>
<organism evidence="6 7">
    <name type="scientific">Heliomicrobium gestii</name>
    <name type="common">Heliobacterium gestii</name>
    <dbReference type="NCBI Taxonomy" id="2699"/>
    <lineage>
        <taxon>Bacteria</taxon>
        <taxon>Bacillati</taxon>
        <taxon>Bacillota</taxon>
        <taxon>Clostridia</taxon>
        <taxon>Eubacteriales</taxon>
        <taxon>Heliobacteriaceae</taxon>
        <taxon>Heliomicrobium</taxon>
    </lineage>
</organism>
<feature type="transmembrane region" description="Helical" evidence="2">
    <location>
        <begin position="118"/>
        <end position="136"/>
    </location>
</feature>
<evidence type="ECO:0000259" key="4">
    <source>
        <dbReference type="PROSITE" id="PS50113"/>
    </source>
</evidence>
<dbReference type="OrthoDB" id="9807794at2"/>
<proteinExistence type="predicted"/>
<gene>
    <name evidence="6" type="ORF">GTO89_13090</name>
</gene>
<dbReference type="AlphaFoldDB" id="A0A845LB14"/>
<dbReference type="Gene3D" id="3.30.70.270">
    <property type="match status" value="1"/>
</dbReference>
<dbReference type="InterPro" id="IPR013656">
    <property type="entry name" value="PAS_4"/>
</dbReference>
<dbReference type="PROSITE" id="PS50113">
    <property type="entry name" value="PAC"/>
    <property type="match status" value="1"/>
</dbReference>
<dbReference type="CDD" id="cd00130">
    <property type="entry name" value="PAS"/>
    <property type="match status" value="1"/>
</dbReference>
<dbReference type="NCBIfam" id="TIGR00229">
    <property type="entry name" value="sensory_box"/>
    <property type="match status" value="1"/>
</dbReference>